<feature type="chain" id="PRO_5045986774" description="Transporter substrate-binding domain-containing protein" evidence="2">
    <location>
        <begin position="21"/>
        <end position="275"/>
    </location>
</feature>
<evidence type="ECO:0000313" key="4">
    <source>
        <dbReference type="Proteomes" id="UP001501237"/>
    </source>
</evidence>
<sequence>MLAVLVAAGLLAVPAGPAAADCVAPAGRAASWSGRDVRCAVPALPAVPVPAERPDGRIAMTPTPGEVSAEPRPDGEMPWRSPVYGALVLLLFALLGAHRLVTRSEPALAAESRAAPTGQRSAVSHVEDTDTVGVTGPGGDGFLRAVLVELVTRGGGQVVLGRAELDRLFGGRLERGVLAALAPRLRVRDRLADVVEYLELELLLEGEDLHWFVAPGTDADAVRPLLASGRLRALVLGPWERTRHIDGQGILDGQLVPTLTSAEAAERLHLYTLTL</sequence>
<proteinExistence type="predicted"/>
<feature type="signal peptide" evidence="2">
    <location>
        <begin position="1"/>
        <end position="20"/>
    </location>
</feature>
<feature type="region of interest" description="Disordered" evidence="1">
    <location>
        <begin position="52"/>
        <end position="75"/>
    </location>
</feature>
<keyword evidence="2" id="KW-0732">Signal</keyword>
<dbReference type="Proteomes" id="UP001501237">
    <property type="component" value="Unassembled WGS sequence"/>
</dbReference>
<dbReference type="RefSeq" id="WP_344833510.1">
    <property type="nucleotide sequence ID" value="NZ_BAAAUV010000015.1"/>
</dbReference>
<organism evidence="3 4">
    <name type="scientific">Actinocorallia longicatena</name>
    <dbReference type="NCBI Taxonomy" id="111803"/>
    <lineage>
        <taxon>Bacteria</taxon>
        <taxon>Bacillati</taxon>
        <taxon>Actinomycetota</taxon>
        <taxon>Actinomycetes</taxon>
        <taxon>Streptosporangiales</taxon>
        <taxon>Thermomonosporaceae</taxon>
        <taxon>Actinocorallia</taxon>
    </lineage>
</organism>
<reference evidence="4" key="1">
    <citation type="journal article" date="2019" name="Int. J. Syst. Evol. Microbiol.">
        <title>The Global Catalogue of Microorganisms (GCM) 10K type strain sequencing project: providing services to taxonomists for standard genome sequencing and annotation.</title>
        <authorList>
            <consortium name="The Broad Institute Genomics Platform"/>
            <consortium name="The Broad Institute Genome Sequencing Center for Infectious Disease"/>
            <person name="Wu L."/>
            <person name="Ma J."/>
        </authorList>
    </citation>
    <scope>NUCLEOTIDE SEQUENCE [LARGE SCALE GENOMIC DNA]</scope>
    <source>
        <strain evidence="4">JCM 9377</strain>
    </source>
</reference>
<feature type="region of interest" description="Disordered" evidence="1">
    <location>
        <begin position="110"/>
        <end position="134"/>
    </location>
</feature>
<comment type="caution">
    <text evidence="3">The sequence shown here is derived from an EMBL/GenBank/DDBJ whole genome shotgun (WGS) entry which is preliminary data.</text>
</comment>
<evidence type="ECO:0000256" key="1">
    <source>
        <dbReference type="SAM" id="MobiDB-lite"/>
    </source>
</evidence>
<dbReference type="EMBL" id="BAAAUV010000015">
    <property type="protein sequence ID" value="GAA3225867.1"/>
    <property type="molecule type" value="Genomic_DNA"/>
</dbReference>
<protein>
    <recommendedName>
        <fullName evidence="5">Transporter substrate-binding domain-containing protein</fullName>
    </recommendedName>
</protein>
<name>A0ABP6QGF9_9ACTN</name>
<keyword evidence="4" id="KW-1185">Reference proteome</keyword>
<evidence type="ECO:0000256" key="2">
    <source>
        <dbReference type="SAM" id="SignalP"/>
    </source>
</evidence>
<accession>A0ABP6QGF9</accession>
<gene>
    <name evidence="3" type="ORF">GCM10010468_53800</name>
</gene>
<evidence type="ECO:0000313" key="3">
    <source>
        <dbReference type="EMBL" id="GAA3225867.1"/>
    </source>
</evidence>
<evidence type="ECO:0008006" key="5">
    <source>
        <dbReference type="Google" id="ProtNLM"/>
    </source>
</evidence>